<keyword evidence="2" id="KW-0539">Nucleus</keyword>
<organism evidence="5 6">
    <name type="scientific">Dothistroma septosporum (strain NZE10 / CBS 128990)</name>
    <name type="common">Red band needle blight fungus</name>
    <name type="synonym">Mycosphaerella pini</name>
    <dbReference type="NCBI Taxonomy" id="675120"/>
    <lineage>
        <taxon>Eukaryota</taxon>
        <taxon>Fungi</taxon>
        <taxon>Dikarya</taxon>
        <taxon>Ascomycota</taxon>
        <taxon>Pezizomycotina</taxon>
        <taxon>Dothideomycetes</taxon>
        <taxon>Dothideomycetidae</taxon>
        <taxon>Mycosphaerellales</taxon>
        <taxon>Mycosphaerellaceae</taxon>
        <taxon>Dothistroma</taxon>
    </lineage>
</organism>
<evidence type="ECO:0000256" key="3">
    <source>
        <dbReference type="SAM" id="MobiDB-lite"/>
    </source>
</evidence>
<reference evidence="6" key="1">
    <citation type="journal article" date="2012" name="PLoS Genet.">
        <title>The genomes of the fungal plant pathogens Cladosporium fulvum and Dothistroma septosporum reveal adaptation to different hosts and lifestyles but also signatures of common ancestry.</title>
        <authorList>
            <person name="de Wit P.J.G.M."/>
            <person name="van der Burgt A."/>
            <person name="Oekmen B."/>
            <person name="Stergiopoulos I."/>
            <person name="Abd-Elsalam K.A."/>
            <person name="Aerts A.L."/>
            <person name="Bahkali A.H."/>
            <person name="Beenen H.G."/>
            <person name="Chettri P."/>
            <person name="Cox M.P."/>
            <person name="Datema E."/>
            <person name="de Vries R.P."/>
            <person name="Dhillon B."/>
            <person name="Ganley A.R."/>
            <person name="Griffiths S.A."/>
            <person name="Guo Y."/>
            <person name="Hamelin R.C."/>
            <person name="Henrissat B."/>
            <person name="Kabir M.S."/>
            <person name="Jashni M.K."/>
            <person name="Kema G."/>
            <person name="Klaubauf S."/>
            <person name="Lapidus A."/>
            <person name="Levasseur A."/>
            <person name="Lindquist E."/>
            <person name="Mehrabi R."/>
            <person name="Ohm R.A."/>
            <person name="Owen T.J."/>
            <person name="Salamov A."/>
            <person name="Schwelm A."/>
            <person name="Schijlen E."/>
            <person name="Sun H."/>
            <person name="van den Burg H.A."/>
            <person name="van Ham R.C.H.J."/>
            <person name="Zhang S."/>
            <person name="Goodwin S.B."/>
            <person name="Grigoriev I.V."/>
            <person name="Collemare J."/>
            <person name="Bradshaw R.E."/>
        </authorList>
    </citation>
    <scope>NUCLEOTIDE SEQUENCE [LARGE SCALE GENOMIC DNA]</scope>
    <source>
        <strain evidence="6">NZE10 / CBS 128990</strain>
    </source>
</reference>
<feature type="domain" description="EVE" evidence="4">
    <location>
        <begin position="28"/>
        <end position="191"/>
    </location>
</feature>
<dbReference type="AlphaFoldDB" id="N1PYC2"/>
<keyword evidence="6" id="KW-1185">Reference proteome</keyword>
<dbReference type="CDD" id="cd21133">
    <property type="entry name" value="EVE"/>
    <property type="match status" value="1"/>
</dbReference>
<dbReference type="eggNOG" id="KOG3383">
    <property type="taxonomic scope" value="Eukaryota"/>
</dbReference>
<name>N1PYC2_DOTSN</name>
<evidence type="ECO:0000256" key="2">
    <source>
        <dbReference type="ARBA" id="ARBA00023242"/>
    </source>
</evidence>
<dbReference type="SUPFAM" id="SSF88697">
    <property type="entry name" value="PUA domain-like"/>
    <property type="match status" value="1"/>
</dbReference>
<dbReference type="GO" id="GO:0005634">
    <property type="term" value="C:nucleus"/>
    <property type="evidence" value="ECO:0007669"/>
    <property type="project" value="UniProtKB-SubCell"/>
</dbReference>
<feature type="compositionally biased region" description="Polar residues" evidence="3">
    <location>
        <begin position="264"/>
        <end position="292"/>
    </location>
</feature>
<dbReference type="EMBL" id="KB446535">
    <property type="protein sequence ID" value="EME48521.1"/>
    <property type="molecule type" value="Genomic_DNA"/>
</dbReference>
<evidence type="ECO:0000259" key="4">
    <source>
        <dbReference type="Pfam" id="PF01878"/>
    </source>
</evidence>
<evidence type="ECO:0000313" key="5">
    <source>
        <dbReference type="EMBL" id="EME48521.1"/>
    </source>
</evidence>
<feature type="region of interest" description="Disordered" evidence="3">
    <location>
        <begin position="257"/>
        <end position="363"/>
    </location>
</feature>
<proteinExistence type="predicted"/>
<comment type="subcellular location">
    <subcellularLocation>
        <location evidence="1">Nucleus</location>
    </subcellularLocation>
</comment>
<dbReference type="PANTHER" id="PTHR14087:SF7">
    <property type="entry name" value="THYMOCYTE NUCLEAR PROTEIN 1"/>
    <property type="match status" value="1"/>
</dbReference>
<dbReference type="OrthoDB" id="41445at2759"/>
<dbReference type="Gene3D" id="3.10.590.10">
    <property type="entry name" value="ph1033 like domains"/>
    <property type="match status" value="1"/>
</dbReference>
<dbReference type="Pfam" id="PF01878">
    <property type="entry name" value="EVE"/>
    <property type="match status" value="1"/>
</dbReference>
<evidence type="ECO:0000256" key="1">
    <source>
        <dbReference type="ARBA" id="ARBA00004123"/>
    </source>
</evidence>
<dbReference type="InterPro" id="IPR015947">
    <property type="entry name" value="PUA-like_sf"/>
</dbReference>
<dbReference type="PANTHER" id="PTHR14087">
    <property type="entry name" value="THYMOCYTE NUCLEAR PROTEIN 1"/>
    <property type="match status" value="1"/>
</dbReference>
<dbReference type="STRING" id="675120.N1PYC2"/>
<dbReference type="HOGENOM" id="CLU_762960_0_0_1"/>
<dbReference type="InterPro" id="IPR047197">
    <property type="entry name" value="THYN1-like_EVE"/>
</dbReference>
<accession>N1PYC2</accession>
<dbReference type="InterPro" id="IPR052181">
    <property type="entry name" value="5hmC_binding"/>
</dbReference>
<evidence type="ECO:0000313" key="6">
    <source>
        <dbReference type="Proteomes" id="UP000016933"/>
    </source>
</evidence>
<feature type="region of interest" description="Disordered" evidence="3">
    <location>
        <begin position="1"/>
        <end position="23"/>
    </location>
</feature>
<dbReference type="InterPro" id="IPR002740">
    <property type="entry name" value="EVE_domain"/>
</dbReference>
<protein>
    <recommendedName>
        <fullName evidence="4">EVE domain-containing protein</fullName>
    </recommendedName>
</protein>
<gene>
    <name evidence="5" type="ORF">DOTSEDRAFT_39859</name>
</gene>
<reference evidence="5 6" key="2">
    <citation type="journal article" date="2012" name="PLoS Pathog.">
        <title>Diverse lifestyles and strategies of plant pathogenesis encoded in the genomes of eighteen Dothideomycetes fungi.</title>
        <authorList>
            <person name="Ohm R.A."/>
            <person name="Feau N."/>
            <person name="Henrissat B."/>
            <person name="Schoch C.L."/>
            <person name="Horwitz B.A."/>
            <person name="Barry K.W."/>
            <person name="Condon B.J."/>
            <person name="Copeland A.C."/>
            <person name="Dhillon B."/>
            <person name="Glaser F."/>
            <person name="Hesse C.N."/>
            <person name="Kosti I."/>
            <person name="LaButti K."/>
            <person name="Lindquist E.A."/>
            <person name="Lucas S."/>
            <person name="Salamov A.A."/>
            <person name="Bradshaw R.E."/>
            <person name="Ciuffetti L."/>
            <person name="Hamelin R.C."/>
            <person name="Kema G.H.J."/>
            <person name="Lawrence C."/>
            <person name="Scott J.A."/>
            <person name="Spatafora J.W."/>
            <person name="Turgeon B.G."/>
            <person name="de Wit P.J.G.M."/>
            <person name="Zhong S."/>
            <person name="Goodwin S.B."/>
            <person name="Grigoriev I.V."/>
        </authorList>
    </citation>
    <scope>NUCLEOTIDE SEQUENCE [LARGE SCALE GENOMIC DNA]</scope>
    <source>
        <strain evidence="6">NZE10 / CBS 128990</strain>
    </source>
</reference>
<sequence>MKVMIVLPTANDDDDTEQDREQTSSGINYWLMKAEQDGHDVTVEGGTTVNTTFTIDDLRAKAEPEPWDGVRNPKAAMNMRNMRVGDMAFFYASGGKQGRKPGITGIMEIVSKAEPDATVNDPRSAGYVVKEADRKKWVAVRVEFRKKLSKPVHLTELQQYKNAELKDLQEFTAARLSVSKVSEKEWTFIYNLIEGFDDVGKAGDLDGELEAQVAGPSGAILLTEDTTFIVTEQPNGDVVAEGQTDDIVEKELDLPKGYAPPAIMQTTEPELPTTDTIFPDATSATERSASRTGSHRSSRAPSATRLGVNSSRPGSRARSLAPPTARGRSRTPGARGGSVGPPLPGMNEDLTGFLDSVAEVNEL</sequence>
<dbReference type="Proteomes" id="UP000016933">
    <property type="component" value="Unassembled WGS sequence"/>
</dbReference>